<sequence length="105" mass="12574">MILDSENDYWIYKRNGTIRRKLTDIDLKTSAGVPYIKPEIQLLYKGGSSVIREKDMVDLENVLPLLKDTSREWLRKSIMIQYPKGHPWIERINVYIESLQYMRRE</sequence>
<keyword evidence="2" id="KW-1185">Reference proteome</keyword>
<dbReference type="AlphaFoldDB" id="A0A160IMV9"/>
<evidence type="ECO:0000313" key="1">
    <source>
        <dbReference type="EMBL" id="ANC77601.1"/>
    </source>
</evidence>
<accession>A0A160IMV9</accession>
<dbReference type="STRING" id="1221500.ABE65_012655"/>
<protein>
    <submittedName>
        <fullName evidence="1">Uncharacterized protein</fullName>
    </submittedName>
</protein>
<dbReference type="Proteomes" id="UP000076623">
    <property type="component" value="Chromosome"/>
</dbReference>
<reference evidence="1 2" key="1">
    <citation type="submission" date="2016-04" db="EMBL/GenBank/DDBJ databases">
        <title>Complete genome sequence of Fictibacillus phosphorivorans G25-29, a strain toxic to nematodes.</title>
        <authorList>
            <person name="Zheng Z."/>
        </authorList>
    </citation>
    <scope>NUCLEOTIDE SEQUENCE [LARGE SCALE GENOMIC DNA]</scope>
    <source>
        <strain evidence="1 2">G25-29</strain>
    </source>
</reference>
<dbReference type="KEGG" id="fpn:ABE65_012655"/>
<dbReference type="EMBL" id="CP015378">
    <property type="protein sequence ID" value="ANC77601.1"/>
    <property type="molecule type" value="Genomic_DNA"/>
</dbReference>
<organism evidence="1 2">
    <name type="scientific">Fictibacillus phosphorivorans</name>
    <dbReference type="NCBI Taxonomy" id="1221500"/>
    <lineage>
        <taxon>Bacteria</taxon>
        <taxon>Bacillati</taxon>
        <taxon>Bacillota</taxon>
        <taxon>Bacilli</taxon>
        <taxon>Bacillales</taxon>
        <taxon>Fictibacillaceae</taxon>
        <taxon>Fictibacillus</taxon>
    </lineage>
</organism>
<gene>
    <name evidence="1" type="ORF">ABE65_012655</name>
</gene>
<name>A0A160IMV9_9BACL</name>
<proteinExistence type="predicted"/>
<evidence type="ECO:0000313" key="2">
    <source>
        <dbReference type="Proteomes" id="UP000076623"/>
    </source>
</evidence>